<dbReference type="InterPro" id="IPR050681">
    <property type="entry name" value="CDF/SLC30A"/>
</dbReference>
<name>A0A3Q8XNR9_9HYPH</name>
<evidence type="ECO:0000256" key="7">
    <source>
        <dbReference type="ARBA" id="ARBA00023065"/>
    </source>
</evidence>
<evidence type="ECO:0000256" key="6">
    <source>
        <dbReference type="ARBA" id="ARBA00022989"/>
    </source>
</evidence>
<dbReference type="RefSeq" id="WP_126009837.1">
    <property type="nucleotide sequence ID" value="NZ_CP032509.1"/>
</dbReference>
<keyword evidence="5" id="KW-0862">Zinc</keyword>
<evidence type="ECO:0000259" key="10">
    <source>
        <dbReference type="Pfam" id="PF01545"/>
    </source>
</evidence>
<evidence type="ECO:0000256" key="4">
    <source>
        <dbReference type="ARBA" id="ARBA00022692"/>
    </source>
</evidence>
<dbReference type="Proteomes" id="UP000268192">
    <property type="component" value="Chromosome"/>
</dbReference>
<dbReference type="SUPFAM" id="SSF160240">
    <property type="entry name" value="Cation efflux protein cytoplasmic domain-like"/>
    <property type="match status" value="1"/>
</dbReference>
<proteinExistence type="inferred from homology"/>
<keyword evidence="7" id="KW-0406">Ion transport</keyword>
<dbReference type="NCBIfam" id="TIGR01297">
    <property type="entry name" value="CDF"/>
    <property type="match status" value="1"/>
</dbReference>
<dbReference type="InterPro" id="IPR058533">
    <property type="entry name" value="Cation_efflux_TM"/>
</dbReference>
<dbReference type="Pfam" id="PF16916">
    <property type="entry name" value="ZT_dimer"/>
    <property type="match status" value="1"/>
</dbReference>
<feature type="transmembrane region" description="Helical" evidence="9">
    <location>
        <begin position="44"/>
        <end position="64"/>
    </location>
</feature>
<dbReference type="Gene3D" id="1.20.1510.10">
    <property type="entry name" value="Cation efflux protein transmembrane domain"/>
    <property type="match status" value="1"/>
</dbReference>
<comment type="similarity">
    <text evidence="2">Belongs to the cation diffusion facilitator (CDF) transporter (TC 2.A.4) family. SLC30A subfamily.</text>
</comment>
<accession>A0A3Q8XNR9</accession>
<evidence type="ECO:0000259" key="11">
    <source>
        <dbReference type="Pfam" id="PF16916"/>
    </source>
</evidence>
<feature type="transmembrane region" description="Helical" evidence="9">
    <location>
        <begin position="116"/>
        <end position="141"/>
    </location>
</feature>
<reference evidence="12 13" key="1">
    <citation type="submission" date="2018-09" db="EMBL/GenBank/DDBJ databases">
        <title>Marinorhizobium profundi gen. nov., sp. nov., isolated from a deep-sea sediment sample from the New Britain Trench and proposal of Marinorhizobiaceae fam. nov. in the order Rhizobiales of the class Alphaproteobacteria.</title>
        <authorList>
            <person name="Cao J."/>
        </authorList>
    </citation>
    <scope>NUCLEOTIDE SEQUENCE [LARGE SCALE GENOMIC DNA]</scope>
    <source>
        <strain evidence="12 13">WS11</strain>
    </source>
</reference>
<evidence type="ECO:0000256" key="2">
    <source>
        <dbReference type="ARBA" id="ARBA00008873"/>
    </source>
</evidence>
<feature type="domain" description="Cation efflux protein cytoplasmic" evidence="11">
    <location>
        <begin position="213"/>
        <end position="286"/>
    </location>
</feature>
<feature type="domain" description="Cation efflux protein transmembrane" evidence="10">
    <location>
        <begin position="19"/>
        <end position="209"/>
    </location>
</feature>
<keyword evidence="13" id="KW-1185">Reference proteome</keyword>
<keyword evidence="8 9" id="KW-0472">Membrane</keyword>
<gene>
    <name evidence="12" type="ORF">D5400_09840</name>
</gene>
<feature type="transmembrane region" description="Helical" evidence="9">
    <location>
        <begin position="153"/>
        <end position="174"/>
    </location>
</feature>
<keyword evidence="6 9" id="KW-1133">Transmembrane helix</keyword>
<evidence type="ECO:0000256" key="1">
    <source>
        <dbReference type="ARBA" id="ARBA00004141"/>
    </source>
</evidence>
<dbReference type="InterPro" id="IPR027469">
    <property type="entry name" value="Cation_efflux_TMD_sf"/>
</dbReference>
<keyword evidence="4 9" id="KW-0812">Transmembrane</keyword>
<sequence length="308" mass="33321">MSGHHHNHGDVEAGDRRVLWAIVVNLVLTIAQIVGGIVSGSLSLIADAIHNLSDAMALVIAFGARRIARRPADRTMTWGYGRAEAVAALINYTTLIVIGIYLVYEGVLRLIEPQPVGGWIVVIVAGIALVVDTVTALLTYALSKNSMNIRAAFLHNVADALGSIGVIIAGTLIILFDWRIIDPIVTLMIAAYILWQSFREIGGSIRLLMMGAPENLDLDELLAAMKSVEGVRDIHHVHVWAVTEAANALEAHVVTTGRPDEEVRNEIRMKLSERFDVAHASLQFESADAACTDAPTIGHGEHQARDQA</sequence>
<evidence type="ECO:0000256" key="5">
    <source>
        <dbReference type="ARBA" id="ARBA00022906"/>
    </source>
</evidence>
<dbReference type="AlphaFoldDB" id="A0A3Q8XNR9"/>
<comment type="subcellular location">
    <subcellularLocation>
        <location evidence="1">Membrane</location>
        <topology evidence="1">Multi-pass membrane protein</topology>
    </subcellularLocation>
</comment>
<keyword evidence="5" id="KW-0864">Zinc transport</keyword>
<dbReference type="InterPro" id="IPR036837">
    <property type="entry name" value="Cation_efflux_CTD_sf"/>
</dbReference>
<feature type="transmembrane region" description="Helical" evidence="9">
    <location>
        <begin position="18"/>
        <end position="38"/>
    </location>
</feature>
<dbReference type="KEGG" id="abaw:D5400_09840"/>
<dbReference type="GO" id="GO:0005385">
    <property type="term" value="F:zinc ion transmembrane transporter activity"/>
    <property type="evidence" value="ECO:0007669"/>
    <property type="project" value="TreeGrafter"/>
</dbReference>
<evidence type="ECO:0000256" key="8">
    <source>
        <dbReference type="ARBA" id="ARBA00023136"/>
    </source>
</evidence>
<dbReference type="SUPFAM" id="SSF161111">
    <property type="entry name" value="Cation efflux protein transmembrane domain-like"/>
    <property type="match status" value="1"/>
</dbReference>
<evidence type="ECO:0000313" key="12">
    <source>
        <dbReference type="EMBL" id="AZN71528.1"/>
    </source>
</evidence>
<evidence type="ECO:0000256" key="3">
    <source>
        <dbReference type="ARBA" id="ARBA00022448"/>
    </source>
</evidence>
<keyword evidence="3" id="KW-0813">Transport</keyword>
<dbReference type="PANTHER" id="PTHR11562:SF17">
    <property type="entry name" value="RE54080P-RELATED"/>
    <property type="match status" value="1"/>
</dbReference>
<dbReference type="PANTHER" id="PTHR11562">
    <property type="entry name" value="CATION EFFLUX PROTEIN/ ZINC TRANSPORTER"/>
    <property type="match status" value="1"/>
</dbReference>
<evidence type="ECO:0000256" key="9">
    <source>
        <dbReference type="SAM" id="Phobius"/>
    </source>
</evidence>
<evidence type="ECO:0000313" key="13">
    <source>
        <dbReference type="Proteomes" id="UP000268192"/>
    </source>
</evidence>
<feature type="transmembrane region" description="Helical" evidence="9">
    <location>
        <begin position="85"/>
        <end position="104"/>
    </location>
</feature>
<dbReference type="GO" id="GO:0005886">
    <property type="term" value="C:plasma membrane"/>
    <property type="evidence" value="ECO:0007669"/>
    <property type="project" value="TreeGrafter"/>
</dbReference>
<protein>
    <submittedName>
        <fullName evidence="12">Cation transporter</fullName>
    </submittedName>
</protein>
<dbReference type="InterPro" id="IPR002524">
    <property type="entry name" value="Cation_efflux"/>
</dbReference>
<dbReference type="EMBL" id="CP032509">
    <property type="protein sequence ID" value="AZN71528.1"/>
    <property type="molecule type" value="Genomic_DNA"/>
</dbReference>
<dbReference type="InterPro" id="IPR027470">
    <property type="entry name" value="Cation_efflux_CTD"/>
</dbReference>
<dbReference type="OrthoDB" id="9809646at2"/>
<organism evidence="12 13">
    <name type="scientific">Georhizobium profundi</name>
    <dbReference type="NCBI Taxonomy" id="2341112"/>
    <lineage>
        <taxon>Bacteria</taxon>
        <taxon>Pseudomonadati</taxon>
        <taxon>Pseudomonadota</taxon>
        <taxon>Alphaproteobacteria</taxon>
        <taxon>Hyphomicrobiales</taxon>
        <taxon>Rhizobiaceae</taxon>
        <taxon>Georhizobium</taxon>
    </lineage>
</organism>
<dbReference type="Pfam" id="PF01545">
    <property type="entry name" value="Cation_efflux"/>
    <property type="match status" value="1"/>
</dbReference>
<feature type="transmembrane region" description="Helical" evidence="9">
    <location>
        <begin position="180"/>
        <end position="198"/>
    </location>
</feature>